<evidence type="ECO:0000256" key="1">
    <source>
        <dbReference type="SAM" id="MobiDB-lite"/>
    </source>
</evidence>
<name>A0A7S3QK29_9STRA</name>
<accession>A0A7S3QK29</accession>
<organism evidence="2">
    <name type="scientific">Chaetoceros debilis</name>
    <dbReference type="NCBI Taxonomy" id="122233"/>
    <lineage>
        <taxon>Eukaryota</taxon>
        <taxon>Sar</taxon>
        <taxon>Stramenopiles</taxon>
        <taxon>Ochrophyta</taxon>
        <taxon>Bacillariophyta</taxon>
        <taxon>Coscinodiscophyceae</taxon>
        <taxon>Chaetocerotophycidae</taxon>
        <taxon>Chaetocerotales</taxon>
        <taxon>Chaetocerotaceae</taxon>
        <taxon>Chaetoceros</taxon>
    </lineage>
</organism>
<evidence type="ECO:0000313" key="2">
    <source>
        <dbReference type="EMBL" id="CAE0479291.1"/>
    </source>
</evidence>
<dbReference type="AlphaFoldDB" id="A0A7S3QK29"/>
<feature type="region of interest" description="Disordered" evidence="1">
    <location>
        <begin position="11"/>
        <end position="35"/>
    </location>
</feature>
<protein>
    <submittedName>
        <fullName evidence="2">Uncharacterized protein</fullName>
    </submittedName>
</protein>
<sequence>MRCCFQRAKQSRPDDSATASAAATGPAWQPDQSLVEPDHSTSALIESILPLILPLACQIASQTLVSQGCVNIKEMPVTTFDENAINELPIETIDVTIGDVLVVDRKTVKKDMEKDPDFNWPEKGRIDLLMKTIPGKKEKKLLVLDIVDFECFIQMGEGIEITFPSNIPLVGNLEIGSGGDVKKGSIKFSSGRLRVWFSNETKKCYIALMERPSLTPFLHVNADRGNGDYLTIYLKEDGSLDDIVETIMAGFGPKHKLGSKMDIEQKKSSMSSTIGNALGKFVSTIIQKSYPRTTRGRGDNGPLEIDLSTQIKASTDAALGKARPVEQIQAEMERLQKELELATQETKVDAKCSDADPIELNRVVINAADVNDDVGNDGFGFVEGICCQKYD</sequence>
<reference evidence="2" key="1">
    <citation type="submission" date="2021-01" db="EMBL/GenBank/DDBJ databases">
        <authorList>
            <person name="Corre E."/>
            <person name="Pelletier E."/>
            <person name="Niang G."/>
            <person name="Scheremetjew M."/>
            <person name="Finn R."/>
            <person name="Kale V."/>
            <person name="Holt S."/>
            <person name="Cochrane G."/>
            <person name="Meng A."/>
            <person name="Brown T."/>
            <person name="Cohen L."/>
        </authorList>
    </citation>
    <scope>NUCLEOTIDE SEQUENCE</scope>
    <source>
        <strain evidence="2">MM31A-1</strain>
    </source>
</reference>
<proteinExistence type="predicted"/>
<dbReference type="EMBL" id="HBIO01031505">
    <property type="protein sequence ID" value="CAE0479291.1"/>
    <property type="molecule type" value="Transcribed_RNA"/>
</dbReference>
<gene>
    <name evidence="2" type="ORF">CDEB00056_LOCUS24145</name>
</gene>